<evidence type="ECO:0000313" key="1">
    <source>
        <dbReference type="EMBL" id="ASD50488.1"/>
    </source>
</evidence>
<name>A0A218M374_9CAUD</name>
<dbReference type="RefSeq" id="YP_009609807.1">
    <property type="nucleotide sequence ID" value="NC_041997.1"/>
</dbReference>
<dbReference type="GeneID" id="40085892"/>
<proteinExistence type="predicted"/>
<reference evidence="1 2" key="1">
    <citation type="submission" date="2017-08" db="EMBL/GenBank/DDBJ databases">
        <title>Characterization and complete genome sequence of novel bacteriophage infecting the causal agent of bacterial fruit blotch, Acidovorax citrulli.</title>
        <authorList>
            <person name="Midani A.R."/>
            <person name="Park S.-H."/>
            <person name="Choi T.-J."/>
        </authorList>
    </citation>
    <scope>NUCLEOTIDE SEQUENCE [LARGE SCALE GENOMIC DNA]</scope>
</reference>
<accession>A0A218M374</accession>
<dbReference type="EMBL" id="KY979132">
    <property type="protein sequence ID" value="ASD50488.1"/>
    <property type="molecule type" value="Genomic_DNA"/>
</dbReference>
<organism evidence="1 2">
    <name type="scientific">Acidovorax phage ACP17</name>
    <dbReference type="NCBI Taxonomy" id="2010329"/>
    <lineage>
        <taxon>Viruses</taxon>
        <taxon>Duplodnaviria</taxon>
        <taxon>Heunggongvirae</taxon>
        <taxon>Uroviricota</taxon>
        <taxon>Caudoviricetes</taxon>
        <taxon>Busanvirus</taxon>
        <taxon>Busanvirus ACP17</taxon>
    </lineage>
</organism>
<evidence type="ECO:0000313" key="2">
    <source>
        <dbReference type="Proteomes" id="UP000224101"/>
    </source>
</evidence>
<sequence length="101" mass="12263">MTLERWHDAKDSDDLFVQIFYLNLITRMQVKAMEPDEIVLWFLKDLNCAIRPLLDSKPGKKQEEELRAWEESMIPWRRQIVLAHNERIRLCIEDRKNGRLR</sequence>
<protein>
    <submittedName>
        <fullName evidence="1">Uncharacterized protein</fullName>
    </submittedName>
</protein>
<keyword evidence="2" id="KW-1185">Reference proteome</keyword>
<dbReference type="Proteomes" id="UP000224101">
    <property type="component" value="Segment"/>
</dbReference>
<dbReference type="KEGG" id="vg:40085892"/>